<evidence type="ECO:0000256" key="12">
    <source>
        <dbReference type="PIRSR" id="PIRSR601344-1"/>
    </source>
</evidence>
<evidence type="ECO:0000256" key="9">
    <source>
        <dbReference type="ARBA" id="ARBA00023078"/>
    </source>
</evidence>
<comment type="similarity">
    <text evidence="13">Belongs to the light-harvesting chlorophyll a/b-binding (LHC) protein family.</text>
</comment>
<proteinExistence type="inferred from homology"/>
<evidence type="ECO:0000256" key="4">
    <source>
        <dbReference type="ARBA" id="ARBA00022531"/>
    </source>
</evidence>
<sequence>MYISIGRSSHILSCSCSSSIVKHGTGNSANRTSFGTTTICPPTRWSRGSRHLKTAIHAQDRPTWLPGLDPPPYLDGSLAGDFGFDPLGLGEDPESLKWYVQAELVHCRFAMAGVAGILFTDLLRVTGISDLPVWYEAGATKFSFASTRTLFIIQLLLMGFVETKRYMDFTNPGSQAKEGSFFGLEAALEGLEPGYPGGPLLNPLGLAKDIKNAHEWKLKEIKNGNALFLNISDYSQTPPLTKLARHRISTVNNTRNLAGDFGFDPLGLGEDPESLKWYVQAELVHCRFAMAGVAGILFTDLLRVTGISDLPVWYEAGATKFSFASTRTLFIIQLLLMGFVETKRYMDFTNPGSQAKEGSFFGLEAALEGLEPGYRTLFICTYDNMYIGLIFVD</sequence>
<dbReference type="SUPFAM" id="SSF103511">
    <property type="entry name" value="Chlorophyll a-b binding protein"/>
    <property type="match status" value="2"/>
</dbReference>
<organism evidence="14 15">
    <name type="scientific">Artemisia annua</name>
    <name type="common">Sweet wormwood</name>
    <dbReference type="NCBI Taxonomy" id="35608"/>
    <lineage>
        <taxon>Eukaryota</taxon>
        <taxon>Viridiplantae</taxon>
        <taxon>Streptophyta</taxon>
        <taxon>Embryophyta</taxon>
        <taxon>Tracheophyta</taxon>
        <taxon>Spermatophyta</taxon>
        <taxon>Magnoliopsida</taxon>
        <taxon>eudicotyledons</taxon>
        <taxon>Gunneridae</taxon>
        <taxon>Pentapetalae</taxon>
        <taxon>asterids</taxon>
        <taxon>campanulids</taxon>
        <taxon>Asterales</taxon>
        <taxon>Asteraceae</taxon>
        <taxon>Asteroideae</taxon>
        <taxon>Anthemideae</taxon>
        <taxon>Artemisiinae</taxon>
        <taxon>Artemisia</taxon>
    </lineage>
</organism>
<evidence type="ECO:0000256" key="10">
    <source>
        <dbReference type="ARBA" id="ARBA00023136"/>
    </source>
</evidence>
<dbReference type="GO" id="GO:0009522">
    <property type="term" value="C:photosystem I"/>
    <property type="evidence" value="ECO:0007669"/>
    <property type="project" value="UniProtKB-KW"/>
</dbReference>
<keyword evidence="15" id="KW-1185">Reference proteome</keyword>
<dbReference type="GO" id="GO:0009523">
    <property type="term" value="C:photosystem II"/>
    <property type="evidence" value="ECO:0007669"/>
    <property type="project" value="UniProtKB-KW"/>
</dbReference>
<feature type="binding site" evidence="12">
    <location>
        <position position="219"/>
    </location>
    <ligand>
        <name>chlorophyll a</name>
        <dbReference type="ChEBI" id="CHEBI:58416"/>
        <label>1</label>
    </ligand>
</feature>
<accession>A0A2U1NR04</accession>
<keyword evidence="8 13" id="KW-0157">Chromophore</keyword>
<feature type="binding site" description="axial binding residue" evidence="12">
    <location>
        <position position="108"/>
    </location>
    <ligand>
        <name>chlorophyll b</name>
        <dbReference type="ChEBI" id="CHEBI:61721"/>
        <label>1</label>
    </ligand>
    <ligandPart>
        <name>Mg</name>
        <dbReference type="ChEBI" id="CHEBI:25107"/>
    </ligandPart>
</feature>
<dbReference type="EMBL" id="PKPP01002333">
    <property type="protein sequence ID" value="PWA75939.1"/>
    <property type="molecule type" value="Genomic_DNA"/>
</dbReference>
<dbReference type="OrthoDB" id="423598at2759"/>
<feature type="binding site" evidence="12">
    <location>
        <position position="106"/>
    </location>
    <ligand>
        <name>chlorophyll a</name>
        <dbReference type="ChEBI" id="CHEBI:58416"/>
        <label>1</label>
    </ligand>
</feature>
<dbReference type="STRING" id="35608.A0A2U1NR04"/>
<keyword evidence="7" id="KW-1133">Transmembrane helix</keyword>
<feature type="binding site" description="axial binding residue" evidence="12">
    <location>
        <position position="220"/>
    </location>
    <ligand>
        <name>chlorophyll a</name>
        <dbReference type="ChEBI" id="CHEBI:58416"/>
        <label>4</label>
    </ligand>
    <ligandPart>
        <name>Mg</name>
        <dbReference type="ChEBI" id="CHEBI:25107"/>
    </ligandPart>
</feature>
<keyword evidence="3 13" id="KW-0150">Chloroplast</keyword>
<evidence type="ECO:0000256" key="5">
    <source>
        <dbReference type="ARBA" id="ARBA00022640"/>
    </source>
</evidence>
<evidence type="ECO:0000256" key="3">
    <source>
        <dbReference type="ARBA" id="ARBA00022528"/>
    </source>
</evidence>
<dbReference type="FunFam" id="1.10.3460.10:FF:000010">
    <property type="entry name" value="Chlorophyll a-b binding protein, chloroplastic"/>
    <property type="match status" value="1"/>
</dbReference>
<dbReference type="AlphaFoldDB" id="A0A2U1NR04"/>
<name>A0A2U1NR04_ARTAN</name>
<dbReference type="Pfam" id="PF00504">
    <property type="entry name" value="Chloroa_b-bind"/>
    <property type="match status" value="2"/>
</dbReference>
<reference evidence="14 15" key="1">
    <citation type="journal article" date="2018" name="Mol. Plant">
        <title>The genome of Artemisia annua provides insight into the evolution of Asteraceae family and artemisinin biosynthesis.</title>
        <authorList>
            <person name="Shen Q."/>
            <person name="Zhang L."/>
            <person name="Liao Z."/>
            <person name="Wang S."/>
            <person name="Yan T."/>
            <person name="Shi P."/>
            <person name="Liu M."/>
            <person name="Fu X."/>
            <person name="Pan Q."/>
            <person name="Wang Y."/>
            <person name="Lv Z."/>
            <person name="Lu X."/>
            <person name="Zhang F."/>
            <person name="Jiang W."/>
            <person name="Ma Y."/>
            <person name="Chen M."/>
            <person name="Hao X."/>
            <person name="Li L."/>
            <person name="Tang Y."/>
            <person name="Lv G."/>
            <person name="Zhou Y."/>
            <person name="Sun X."/>
            <person name="Brodelius P.E."/>
            <person name="Rose J.K.C."/>
            <person name="Tang K."/>
        </authorList>
    </citation>
    <scope>NUCLEOTIDE SEQUENCE [LARGE SCALE GENOMIC DNA]</scope>
    <source>
        <strain evidence="15">cv. Huhao1</strain>
        <tissue evidence="14">Leaf</tissue>
    </source>
</reference>
<evidence type="ECO:0000256" key="13">
    <source>
        <dbReference type="RuleBase" id="RU363080"/>
    </source>
</evidence>
<feature type="binding site" description="axial binding residue" evidence="12">
    <location>
        <position position="188"/>
    </location>
    <ligand>
        <name>chlorophyll b</name>
        <dbReference type="ChEBI" id="CHEBI:61721"/>
        <label>1</label>
    </ligand>
    <ligandPart>
        <name>Mg</name>
        <dbReference type="ChEBI" id="CHEBI:25107"/>
    </ligandPart>
</feature>
<comment type="function">
    <text evidence="13">The light-harvesting complex (LHC) functions as a light receptor, it captures and delivers excitation energy to photosystems with which it is closely associated.</text>
</comment>
<evidence type="ECO:0000256" key="1">
    <source>
        <dbReference type="ARBA" id="ARBA00004454"/>
    </source>
</evidence>
<evidence type="ECO:0000313" key="15">
    <source>
        <dbReference type="Proteomes" id="UP000245207"/>
    </source>
</evidence>
<protein>
    <recommendedName>
        <fullName evidence="13">Chlorophyll a-b binding protein, chloroplastic</fullName>
    </recommendedName>
</protein>
<evidence type="ECO:0000256" key="8">
    <source>
        <dbReference type="ARBA" id="ARBA00022991"/>
    </source>
</evidence>
<evidence type="ECO:0000256" key="7">
    <source>
        <dbReference type="ARBA" id="ARBA00022989"/>
    </source>
</evidence>
<dbReference type="InterPro" id="IPR001344">
    <property type="entry name" value="Chloro_AB-bd_pln"/>
</dbReference>
<evidence type="ECO:0000256" key="6">
    <source>
        <dbReference type="ARBA" id="ARBA00022692"/>
    </source>
</evidence>
<dbReference type="Proteomes" id="UP000245207">
    <property type="component" value="Unassembled WGS sequence"/>
</dbReference>
<keyword evidence="9 13" id="KW-0793">Thylakoid</keyword>
<comment type="subcellular location">
    <subcellularLocation>
        <location evidence="1">Plastid</location>
        <location evidence="1">Chloroplast thylakoid membrane</location>
        <topology evidence="1">Multi-pass membrane protein</topology>
    </subcellularLocation>
</comment>
<feature type="binding site" evidence="12">
    <location>
        <position position="103"/>
    </location>
    <ligand>
        <name>chlorophyll a</name>
        <dbReference type="ChEBI" id="CHEBI:58416"/>
        <label>1</label>
    </ligand>
</feature>
<keyword evidence="11 13" id="KW-0604">Photosystem II</keyword>
<dbReference type="Gene3D" id="1.10.3460.10">
    <property type="entry name" value="Chlorophyll a/b binding protein domain"/>
    <property type="match status" value="2"/>
</dbReference>
<keyword evidence="10" id="KW-0472">Membrane</keyword>
<dbReference type="GO" id="GO:0009765">
    <property type="term" value="P:photosynthesis, light harvesting"/>
    <property type="evidence" value="ECO:0007669"/>
    <property type="project" value="InterPro"/>
</dbReference>
<keyword evidence="6" id="KW-0812">Transmembrane</keyword>
<evidence type="ECO:0000256" key="2">
    <source>
        <dbReference type="ARBA" id="ARBA00022494"/>
    </source>
</evidence>
<feature type="binding site" evidence="12">
    <location>
        <position position="223"/>
    </location>
    <ligand>
        <name>chlorophyll a</name>
        <dbReference type="ChEBI" id="CHEBI:58416"/>
        <label>1</label>
    </ligand>
</feature>
<dbReference type="InterPro" id="IPR022796">
    <property type="entry name" value="Chloroa_b-bind"/>
</dbReference>
<comment type="caution">
    <text evidence="14">The sequence shown here is derived from an EMBL/GenBank/DDBJ whole genome shotgun (WGS) entry which is preliminary data.</text>
</comment>
<dbReference type="PANTHER" id="PTHR21649">
    <property type="entry name" value="CHLOROPHYLL A/B BINDING PROTEIN"/>
    <property type="match status" value="1"/>
</dbReference>
<evidence type="ECO:0000256" key="11">
    <source>
        <dbReference type="ARBA" id="ARBA00023276"/>
    </source>
</evidence>
<dbReference type="GO" id="GO:0016168">
    <property type="term" value="F:chlorophyll binding"/>
    <property type="evidence" value="ECO:0007669"/>
    <property type="project" value="UniProtKB-KW"/>
</dbReference>
<keyword evidence="5 13" id="KW-0934">Plastid</keyword>
<dbReference type="GO" id="GO:0009535">
    <property type="term" value="C:chloroplast thylakoid membrane"/>
    <property type="evidence" value="ECO:0007669"/>
    <property type="project" value="UniProtKB-SubCell"/>
</dbReference>
<evidence type="ECO:0000313" key="14">
    <source>
        <dbReference type="EMBL" id="PWA75939.1"/>
    </source>
</evidence>
<gene>
    <name evidence="14" type="ORF">CTI12_AA237880</name>
</gene>
<keyword evidence="2 12" id="KW-0148">Chlorophyll</keyword>
<keyword evidence="4 13" id="KW-0602">Photosynthesis</keyword>
<keyword evidence="13" id="KW-0603">Photosystem I</keyword>